<proteinExistence type="predicted"/>
<dbReference type="EMBL" id="BJFL01000003">
    <property type="protein sequence ID" value="GDY29506.1"/>
    <property type="molecule type" value="Genomic_DNA"/>
</dbReference>
<comment type="caution">
    <text evidence="2">The sequence shown here is derived from an EMBL/GenBank/DDBJ whole genome shotgun (WGS) entry which is preliminary data.</text>
</comment>
<feature type="domain" description="Zinc finger CGNR" evidence="1">
    <location>
        <begin position="106"/>
        <end position="148"/>
    </location>
</feature>
<gene>
    <name evidence="2" type="ORF">GTS_11390</name>
</gene>
<dbReference type="InterPro" id="IPR010852">
    <property type="entry name" value="ABATE"/>
</dbReference>
<dbReference type="InterPro" id="IPR023286">
    <property type="entry name" value="ABATE_dom_sf"/>
</dbReference>
<keyword evidence="3" id="KW-1185">Reference proteome</keyword>
<dbReference type="InterPro" id="IPR021005">
    <property type="entry name" value="Znf_CGNR"/>
</dbReference>
<accession>A0A4D4J4P8</accession>
<evidence type="ECO:0000259" key="1">
    <source>
        <dbReference type="Pfam" id="PF11706"/>
    </source>
</evidence>
<dbReference type="AlphaFoldDB" id="A0A4D4J4P8"/>
<protein>
    <recommendedName>
        <fullName evidence="1">Zinc finger CGNR domain-containing protein</fullName>
    </recommendedName>
</protein>
<reference evidence="3" key="1">
    <citation type="submission" date="2019-04" db="EMBL/GenBank/DDBJ databases">
        <title>Draft genome sequence of Pseudonocardiaceae bacterium SL3-2-4.</title>
        <authorList>
            <person name="Ningsih F."/>
            <person name="Yokota A."/>
            <person name="Sakai Y."/>
            <person name="Nanatani K."/>
            <person name="Yabe S."/>
            <person name="Oetari A."/>
            <person name="Sjamsuridzal W."/>
        </authorList>
    </citation>
    <scope>NUCLEOTIDE SEQUENCE [LARGE SCALE GENOMIC DNA]</scope>
    <source>
        <strain evidence="3">SL3-2-4</strain>
    </source>
</reference>
<dbReference type="PANTHER" id="PTHR35525:SF3">
    <property type="entry name" value="BLL6575 PROTEIN"/>
    <property type="match status" value="1"/>
</dbReference>
<evidence type="ECO:0000313" key="3">
    <source>
        <dbReference type="Proteomes" id="UP000298860"/>
    </source>
</evidence>
<dbReference type="SUPFAM" id="SSF160904">
    <property type="entry name" value="Jann2411-like"/>
    <property type="match status" value="1"/>
</dbReference>
<evidence type="ECO:0000313" key="2">
    <source>
        <dbReference type="EMBL" id="GDY29506.1"/>
    </source>
</evidence>
<sequence length="160" mass="17266">MELLVAFLNTGSAAAGTDVLVDPVGWRIWAAERGLTTEADLDQVRMVRDALRAAVGDPNGRGLGEGLGSPVRIELRGGAPVLAATDAVGAVLAAAARIAVLDQWDRVKICPAEDCGWAFFDRSRNRSRTWCSMRVCGNREKARNWRERARGGADRPLVLP</sequence>
<dbReference type="Proteomes" id="UP000298860">
    <property type="component" value="Unassembled WGS sequence"/>
</dbReference>
<dbReference type="PANTHER" id="PTHR35525">
    <property type="entry name" value="BLL6575 PROTEIN"/>
    <property type="match status" value="1"/>
</dbReference>
<organism evidence="2 3">
    <name type="scientific">Gandjariella thermophila</name>
    <dbReference type="NCBI Taxonomy" id="1931992"/>
    <lineage>
        <taxon>Bacteria</taxon>
        <taxon>Bacillati</taxon>
        <taxon>Actinomycetota</taxon>
        <taxon>Actinomycetes</taxon>
        <taxon>Pseudonocardiales</taxon>
        <taxon>Pseudonocardiaceae</taxon>
        <taxon>Gandjariella</taxon>
    </lineage>
</organism>
<dbReference type="Gene3D" id="1.10.3300.10">
    <property type="entry name" value="Jann2411-like domain"/>
    <property type="match status" value="1"/>
</dbReference>
<dbReference type="OrthoDB" id="123307at2"/>
<dbReference type="Pfam" id="PF11706">
    <property type="entry name" value="zf-CGNR"/>
    <property type="match status" value="1"/>
</dbReference>
<name>A0A4D4J4P8_9PSEU</name>